<dbReference type="Pfam" id="PF13561">
    <property type="entry name" value="adh_short_C2"/>
    <property type="match status" value="1"/>
</dbReference>
<dbReference type="EMBL" id="JBBWRZ010000004">
    <property type="protein sequence ID" value="KAK8238479.1"/>
    <property type="molecule type" value="Genomic_DNA"/>
</dbReference>
<dbReference type="PANTHER" id="PTHR24321">
    <property type="entry name" value="DEHYDROGENASES, SHORT CHAIN"/>
    <property type="match status" value="1"/>
</dbReference>
<proteinExistence type="inferred from homology"/>
<dbReference type="Proteomes" id="UP001492380">
    <property type="component" value="Unassembled WGS sequence"/>
</dbReference>
<evidence type="ECO:0000256" key="1">
    <source>
        <dbReference type="ARBA" id="ARBA00006484"/>
    </source>
</evidence>
<comment type="caution">
    <text evidence="3">The sequence shown here is derived from an EMBL/GenBank/DDBJ whole genome shotgun (WGS) entry which is preliminary data.</text>
</comment>
<evidence type="ECO:0000313" key="4">
    <source>
        <dbReference type="Proteomes" id="UP001492380"/>
    </source>
</evidence>
<name>A0ABR1YUM8_9PEZI</name>
<dbReference type="SUPFAM" id="SSF51735">
    <property type="entry name" value="NAD(P)-binding Rossmann-fold domains"/>
    <property type="match status" value="1"/>
</dbReference>
<accession>A0ABR1YUM8</accession>
<sequence length="278" mass="29486">MSKRKSDEMASSETMFPGVAFITGAAGSGIGNATAHAFVEAGCTRIAITDINPTTLDSTAKSISEKYPNAQILAVAGDISSSDFVDSFIGQVVEKFGRLDYCVNCAGVLGPGKDSTSTSLEEFDKVNAVNYRGCWLTSRAQLKAMMRQDPLPSHDARRPAQRGAIVNIASQLGIVGRPNAAAYCASKGAVIALTRSDAIDYSAHGIRVNCICPGVIETPFIMTKQEDREAILPFAEIAPMKRMGQPYEVADAALFLCSTKASFVQGHAMTVDGGYVIN</sequence>
<keyword evidence="2" id="KW-0560">Oxidoreductase</keyword>
<dbReference type="PRINTS" id="PR00081">
    <property type="entry name" value="GDHRDH"/>
</dbReference>
<protein>
    <submittedName>
        <fullName evidence="3">Oxidoreductase</fullName>
    </submittedName>
</protein>
<dbReference type="CDD" id="cd05233">
    <property type="entry name" value="SDR_c"/>
    <property type="match status" value="1"/>
</dbReference>
<comment type="similarity">
    <text evidence="1">Belongs to the short-chain dehydrogenases/reductases (SDR) family.</text>
</comment>
<keyword evidence="4" id="KW-1185">Reference proteome</keyword>
<reference evidence="3 4" key="1">
    <citation type="submission" date="2024-04" db="EMBL/GenBank/DDBJ databases">
        <title>Phyllosticta paracitricarpa is synonymous to the EU quarantine fungus P. citricarpa based on phylogenomic analyses.</title>
        <authorList>
            <consortium name="Lawrence Berkeley National Laboratory"/>
            <person name="Van Ingen-Buijs V.A."/>
            <person name="Van Westerhoven A.C."/>
            <person name="Haridas S."/>
            <person name="Skiadas P."/>
            <person name="Martin F."/>
            <person name="Groenewald J.Z."/>
            <person name="Crous P.W."/>
            <person name="Seidl M.F."/>
        </authorList>
    </citation>
    <scope>NUCLEOTIDE SEQUENCE [LARGE SCALE GENOMIC DNA]</scope>
    <source>
        <strain evidence="3 4">CBS 123374</strain>
    </source>
</reference>
<dbReference type="InterPro" id="IPR002347">
    <property type="entry name" value="SDR_fam"/>
</dbReference>
<gene>
    <name evidence="3" type="ORF">HDK90DRAFT_226767</name>
</gene>
<dbReference type="PANTHER" id="PTHR24321:SF12">
    <property type="entry name" value="SHORT-CHAIN DEHYDROGENASE_REDUCTASE FAMILY, PUTATIVE (AFU_ORTHOLOGUE AFUA_5G14340)-RELATED"/>
    <property type="match status" value="1"/>
</dbReference>
<dbReference type="Gene3D" id="3.40.50.720">
    <property type="entry name" value="NAD(P)-binding Rossmann-like Domain"/>
    <property type="match status" value="1"/>
</dbReference>
<evidence type="ECO:0000313" key="3">
    <source>
        <dbReference type="EMBL" id="KAK8238479.1"/>
    </source>
</evidence>
<evidence type="ECO:0000256" key="2">
    <source>
        <dbReference type="ARBA" id="ARBA00023002"/>
    </source>
</evidence>
<organism evidence="3 4">
    <name type="scientific">Phyllosticta capitalensis</name>
    <dbReference type="NCBI Taxonomy" id="121624"/>
    <lineage>
        <taxon>Eukaryota</taxon>
        <taxon>Fungi</taxon>
        <taxon>Dikarya</taxon>
        <taxon>Ascomycota</taxon>
        <taxon>Pezizomycotina</taxon>
        <taxon>Dothideomycetes</taxon>
        <taxon>Dothideomycetes incertae sedis</taxon>
        <taxon>Botryosphaeriales</taxon>
        <taxon>Phyllostictaceae</taxon>
        <taxon>Phyllosticta</taxon>
    </lineage>
</organism>
<dbReference type="PRINTS" id="PR00080">
    <property type="entry name" value="SDRFAMILY"/>
</dbReference>
<dbReference type="InterPro" id="IPR036291">
    <property type="entry name" value="NAD(P)-bd_dom_sf"/>
</dbReference>